<evidence type="ECO:0000256" key="3">
    <source>
        <dbReference type="ARBA" id="ARBA00022538"/>
    </source>
</evidence>
<dbReference type="PANTHER" id="PTHR11537:SF254">
    <property type="entry name" value="POTASSIUM VOLTAGE-GATED CHANNEL PROTEIN SHAB"/>
    <property type="match status" value="1"/>
</dbReference>
<keyword evidence="3" id="KW-0633">Potassium transport</keyword>
<name>A0A1J8QFT5_9AGAM</name>
<feature type="domain" description="Ion transport" evidence="13">
    <location>
        <begin position="71"/>
        <end position="297"/>
    </location>
</feature>
<keyword evidence="10 12" id="KW-0472">Membrane</keyword>
<gene>
    <name evidence="16" type="ORF">AZE42_03196</name>
</gene>
<evidence type="ECO:0000256" key="5">
    <source>
        <dbReference type="ARBA" id="ARBA00022826"/>
    </source>
</evidence>
<keyword evidence="9" id="KW-0406">Ion transport</keyword>
<evidence type="ECO:0000256" key="12">
    <source>
        <dbReference type="SAM" id="Phobius"/>
    </source>
</evidence>
<dbReference type="Proteomes" id="UP000183567">
    <property type="component" value="Unassembled WGS sequence"/>
</dbReference>
<dbReference type="SUPFAM" id="SSF47616">
    <property type="entry name" value="GST C-terminal domain-like"/>
    <property type="match status" value="1"/>
</dbReference>
<dbReference type="Gene3D" id="1.20.1050.10">
    <property type="match status" value="1"/>
</dbReference>
<evidence type="ECO:0000256" key="8">
    <source>
        <dbReference type="ARBA" id="ARBA00022989"/>
    </source>
</evidence>
<dbReference type="SUPFAM" id="SSF81324">
    <property type="entry name" value="Voltage-gated potassium channels"/>
    <property type="match status" value="1"/>
</dbReference>
<dbReference type="InterPro" id="IPR004045">
    <property type="entry name" value="Glutathione_S-Trfase_N"/>
</dbReference>
<evidence type="ECO:0000256" key="11">
    <source>
        <dbReference type="ARBA" id="ARBA00023303"/>
    </source>
</evidence>
<dbReference type="InterPro" id="IPR005821">
    <property type="entry name" value="Ion_trans_dom"/>
</dbReference>
<dbReference type="Pfam" id="PF13417">
    <property type="entry name" value="GST_N_3"/>
    <property type="match status" value="1"/>
</dbReference>
<organism evidence="16 17">
    <name type="scientific">Rhizopogon vesiculosus</name>
    <dbReference type="NCBI Taxonomy" id="180088"/>
    <lineage>
        <taxon>Eukaryota</taxon>
        <taxon>Fungi</taxon>
        <taxon>Dikarya</taxon>
        <taxon>Basidiomycota</taxon>
        <taxon>Agaricomycotina</taxon>
        <taxon>Agaricomycetes</taxon>
        <taxon>Agaricomycetidae</taxon>
        <taxon>Boletales</taxon>
        <taxon>Suillineae</taxon>
        <taxon>Rhizopogonaceae</taxon>
        <taxon>Rhizopogon</taxon>
    </lineage>
</organism>
<dbReference type="InterPro" id="IPR027359">
    <property type="entry name" value="Volt_channel_dom_sf"/>
</dbReference>
<evidence type="ECO:0000259" key="13">
    <source>
        <dbReference type="Pfam" id="PF00520"/>
    </source>
</evidence>
<evidence type="ECO:0000256" key="10">
    <source>
        <dbReference type="ARBA" id="ARBA00023136"/>
    </source>
</evidence>
<evidence type="ECO:0000259" key="14">
    <source>
        <dbReference type="Pfam" id="PF13417"/>
    </source>
</evidence>
<feature type="transmembrane region" description="Helical" evidence="12">
    <location>
        <begin position="247"/>
        <end position="268"/>
    </location>
</feature>
<dbReference type="FunFam" id="1.10.287.70:FF:000097">
    <property type="entry name" value="Potassium voltage-gated channel subfamily G member 3"/>
    <property type="match status" value="1"/>
</dbReference>
<dbReference type="OrthoDB" id="415460at2759"/>
<feature type="transmembrane region" description="Helical" evidence="12">
    <location>
        <begin position="206"/>
        <end position="227"/>
    </location>
</feature>
<accession>A0A1J8QFT5</accession>
<dbReference type="SUPFAM" id="SSF52833">
    <property type="entry name" value="Thioredoxin-like"/>
    <property type="match status" value="1"/>
</dbReference>
<dbReference type="InterPro" id="IPR036249">
    <property type="entry name" value="Thioredoxin-like_sf"/>
</dbReference>
<evidence type="ECO:0000256" key="4">
    <source>
        <dbReference type="ARBA" id="ARBA00022692"/>
    </source>
</evidence>
<dbReference type="EMBL" id="LVVM01000993">
    <property type="protein sequence ID" value="OJA19519.1"/>
    <property type="molecule type" value="Genomic_DNA"/>
</dbReference>
<dbReference type="Pfam" id="PF22041">
    <property type="entry name" value="GST_C_7"/>
    <property type="match status" value="1"/>
</dbReference>
<evidence type="ECO:0000313" key="17">
    <source>
        <dbReference type="Proteomes" id="UP000183567"/>
    </source>
</evidence>
<sequence>MSQPIPLSRLRSAAASRFLTEEPQPSSPGDVDDVFPITSSFDESPDPITSPRKRALFDLLERPTSSSSAFLVHFASTSLIIFSAIVTILETVPSFHSISPRVWFGVETSLVLLFTVEYCARSVAWSSSWVSLFKWLISFYGVIDMLAILPYYIEIMLRQDTSVLFRFSILRMFRLLRVFRPFRYNSTILLTIEVMYLAIRRSHHALLALSFFIAMVLTVFSTLLYFAERGTWDDTLETFLNSDGDPTQFQSIPAAAWFVLATITTVGYGEITPRSILGRLITVPLLAFGLLLIALPSFVLGREFSIVWDQMTHGEGIPSGLDTVAAPFHHDRLEAQPVEPIKDLSNRKLAQNQTELSQQISELRVTVEMQGEMIRELLEYLHEERKAKGKCRENKEGNAVVMQPIILYDIPSTVTKEIWAPNPAKTRHVAQLESPVPVSDMQAKDFKDIPSTLKAIGASPTAGGRYTVPVINDPNTGAIVSDSLAIAEYLDKTYPEKPVIPSGTNVLMAAFEPTYCSVAYAKAVKYILTRTLIFVNESSREYFISTRLEMLGAPSWDAIEQNAEQQWEDWKEGLAEVDKWYQKSGGKWIMGDTFSFADMVVACRTIWWNVILDEEQRQELHSLNGGRWAQVLADVNAECGTDL</sequence>
<keyword evidence="17" id="KW-1185">Reference proteome</keyword>
<dbReference type="AlphaFoldDB" id="A0A1J8QFT5"/>
<keyword evidence="6" id="KW-0851">Voltage-gated channel</keyword>
<evidence type="ECO:0000259" key="15">
    <source>
        <dbReference type="Pfam" id="PF22041"/>
    </source>
</evidence>
<keyword evidence="2" id="KW-0813">Transport</keyword>
<feature type="transmembrane region" description="Helical" evidence="12">
    <location>
        <begin position="280"/>
        <end position="301"/>
    </location>
</feature>
<proteinExistence type="predicted"/>
<dbReference type="Gene3D" id="1.10.287.70">
    <property type="match status" value="1"/>
</dbReference>
<evidence type="ECO:0000256" key="2">
    <source>
        <dbReference type="ARBA" id="ARBA00022448"/>
    </source>
</evidence>
<keyword evidence="5" id="KW-0631">Potassium channel</keyword>
<feature type="domain" description="GST N-terminal" evidence="14">
    <location>
        <begin position="463"/>
        <end position="498"/>
    </location>
</feature>
<dbReference type="PRINTS" id="PR00169">
    <property type="entry name" value="KCHANNEL"/>
</dbReference>
<dbReference type="InterPro" id="IPR054416">
    <property type="entry name" value="GST_UstS-like_C"/>
</dbReference>
<dbReference type="Gene3D" id="1.20.120.350">
    <property type="entry name" value="Voltage-gated potassium channels. Chain C"/>
    <property type="match status" value="1"/>
</dbReference>
<dbReference type="STRING" id="180088.A0A1J8QFT5"/>
<dbReference type="Pfam" id="PF00520">
    <property type="entry name" value="Ion_trans"/>
    <property type="match status" value="1"/>
</dbReference>
<keyword evidence="11" id="KW-0407">Ion channel</keyword>
<feature type="domain" description="Glutathione S-transferase UstS-like C-terminal" evidence="15">
    <location>
        <begin position="507"/>
        <end position="635"/>
    </location>
</feature>
<dbReference type="InterPro" id="IPR003280">
    <property type="entry name" value="2pore_dom_K_chnl"/>
</dbReference>
<reference evidence="16 17" key="1">
    <citation type="submission" date="2016-03" db="EMBL/GenBank/DDBJ databases">
        <title>Comparative genomics of the ectomycorrhizal sister species Rhizopogon vinicolor and Rhizopogon vesiculosus (Basidiomycota: Boletales) reveals a divergence of the mating type B locus.</title>
        <authorList>
            <person name="Mujic A.B."/>
            <person name="Kuo A."/>
            <person name="Tritt A."/>
            <person name="Lipzen A."/>
            <person name="Chen C."/>
            <person name="Johnson J."/>
            <person name="Sharma A."/>
            <person name="Barry K."/>
            <person name="Grigoriev I.V."/>
            <person name="Spatafora J.W."/>
        </authorList>
    </citation>
    <scope>NUCLEOTIDE SEQUENCE [LARGE SCALE GENOMIC DNA]</scope>
    <source>
        <strain evidence="16 17">AM-OR11-056</strain>
    </source>
</reference>
<protein>
    <recommendedName>
        <fullName evidence="18">Ion transport domain-containing protein</fullName>
    </recommendedName>
</protein>
<comment type="caution">
    <text evidence="16">The sequence shown here is derived from an EMBL/GenBank/DDBJ whole genome shotgun (WGS) entry which is preliminary data.</text>
</comment>
<dbReference type="InterPro" id="IPR028325">
    <property type="entry name" value="VG_K_chnl"/>
</dbReference>
<dbReference type="GO" id="GO:0005249">
    <property type="term" value="F:voltage-gated potassium channel activity"/>
    <property type="evidence" value="ECO:0007669"/>
    <property type="project" value="InterPro"/>
</dbReference>
<evidence type="ECO:0000256" key="7">
    <source>
        <dbReference type="ARBA" id="ARBA00022958"/>
    </source>
</evidence>
<feature type="transmembrane region" description="Helical" evidence="12">
    <location>
        <begin position="132"/>
        <end position="153"/>
    </location>
</feature>
<dbReference type="GO" id="GO:0001508">
    <property type="term" value="P:action potential"/>
    <property type="evidence" value="ECO:0007669"/>
    <property type="project" value="TreeGrafter"/>
</dbReference>
<evidence type="ECO:0000313" key="16">
    <source>
        <dbReference type="EMBL" id="OJA19519.1"/>
    </source>
</evidence>
<feature type="transmembrane region" description="Helical" evidence="12">
    <location>
        <begin position="69"/>
        <end position="89"/>
    </location>
</feature>
<keyword evidence="8 12" id="KW-1133">Transmembrane helix</keyword>
<keyword evidence="7" id="KW-0630">Potassium</keyword>
<evidence type="ECO:0000256" key="6">
    <source>
        <dbReference type="ARBA" id="ARBA00022882"/>
    </source>
</evidence>
<evidence type="ECO:0000256" key="9">
    <source>
        <dbReference type="ARBA" id="ARBA00023065"/>
    </source>
</evidence>
<keyword evidence="4 12" id="KW-0812">Transmembrane</keyword>
<dbReference type="PANTHER" id="PTHR11537">
    <property type="entry name" value="VOLTAGE-GATED POTASSIUM CHANNEL"/>
    <property type="match status" value="1"/>
</dbReference>
<dbReference type="GO" id="GO:0008076">
    <property type="term" value="C:voltage-gated potassium channel complex"/>
    <property type="evidence" value="ECO:0007669"/>
    <property type="project" value="InterPro"/>
</dbReference>
<evidence type="ECO:0000256" key="1">
    <source>
        <dbReference type="ARBA" id="ARBA00004141"/>
    </source>
</evidence>
<dbReference type="Gene3D" id="3.40.30.10">
    <property type="entry name" value="Glutaredoxin"/>
    <property type="match status" value="1"/>
</dbReference>
<dbReference type="InterPro" id="IPR036282">
    <property type="entry name" value="Glutathione-S-Trfase_C_sf"/>
</dbReference>
<comment type="subcellular location">
    <subcellularLocation>
        <location evidence="1">Membrane</location>
        <topology evidence="1">Multi-pass membrane protein</topology>
    </subcellularLocation>
</comment>
<dbReference type="PRINTS" id="PR01333">
    <property type="entry name" value="2POREKCHANEL"/>
</dbReference>
<evidence type="ECO:0008006" key="18">
    <source>
        <dbReference type="Google" id="ProtNLM"/>
    </source>
</evidence>